<name>A0A562LXS7_9SPHI</name>
<gene>
    <name evidence="1" type="ORF">IQ31_05595</name>
</gene>
<comment type="caution">
    <text evidence="1">The sequence shown here is derived from an EMBL/GenBank/DDBJ whole genome shotgun (WGS) entry which is preliminary data.</text>
</comment>
<evidence type="ECO:0000313" key="2">
    <source>
        <dbReference type="Proteomes" id="UP000315908"/>
    </source>
</evidence>
<sequence>MRTIIKIIGFIALLLLVFDQSRSIYRLDDSHYITVWKRLGNKCIITLDKHYSIFKPSKYIETTNDNFVTIVIDKQHVNSDFALYSGQNKAVNIVGPQNIVIYKNDNYDEFQKQYYDNNSYKRHHLYFSVDIKEKLISKFSED</sequence>
<reference evidence="1 2" key="1">
    <citation type="journal article" date="2015" name="Stand. Genomic Sci.">
        <title>Genomic Encyclopedia of Bacterial and Archaeal Type Strains, Phase III: the genomes of soil and plant-associated and newly described type strains.</title>
        <authorList>
            <person name="Whitman W.B."/>
            <person name="Woyke T."/>
            <person name="Klenk H.P."/>
            <person name="Zhou Y."/>
            <person name="Lilburn T.G."/>
            <person name="Beck B.J."/>
            <person name="De Vos P."/>
            <person name="Vandamme P."/>
            <person name="Eisen J.A."/>
            <person name="Garrity G."/>
            <person name="Hugenholtz P."/>
            <person name="Kyrpides N.C."/>
        </authorList>
    </citation>
    <scope>NUCLEOTIDE SEQUENCE [LARGE SCALE GENOMIC DNA]</scope>
    <source>
        <strain evidence="1 2">CGMCC 1.6855</strain>
    </source>
</reference>
<evidence type="ECO:0000313" key="1">
    <source>
        <dbReference type="EMBL" id="TWI12455.1"/>
    </source>
</evidence>
<proteinExistence type="predicted"/>
<organism evidence="1 2">
    <name type="scientific">Sphingobacterium siyangense</name>
    <dbReference type="NCBI Taxonomy" id="459529"/>
    <lineage>
        <taxon>Bacteria</taxon>
        <taxon>Pseudomonadati</taxon>
        <taxon>Bacteroidota</taxon>
        <taxon>Sphingobacteriia</taxon>
        <taxon>Sphingobacteriales</taxon>
        <taxon>Sphingobacteriaceae</taxon>
        <taxon>Sphingobacterium</taxon>
    </lineage>
</organism>
<dbReference type="EMBL" id="VLKR01000067">
    <property type="protein sequence ID" value="TWI12455.1"/>
    <property type="molecule type" value="Genomic_DNA"/>
</dbReference>
<dbReference type="OrthoDB" id="1495699at2"/>
<dbReference type="RefSeq" id="WP_145331505.1">
    <property type="nucleotide sequence ID" value="NZ_VLKR01000067.1"/>
</dbReference>
<accession>A0A562LXS7</accession>
<protein>
    <submittedName>
        <fullName evidence="1">Uncharacterized protein</fullName>
    </submittedName>
</protein>
<dbReference type="AlphaFoldDB" id="A0A562LXS7"/>
<dbReference type="Proteomes" id="UP000315908">
    <property type="component" value="Unassembled WGS sequence"/>
</dbReference>